<evidence type="ECO:0000256" key="12">
    <source>
        <dbReference type="SAM" id="MobiDB-lite"/>
    </source>
</evidence>
<dbReference type="GO" id="GO:0000045">
    <property type="term" value="P:autophagosome assembly"/>
    <property type="evidence" value="ECO:0007669"/>
    <property type="project" value="TreeGrafter"/>
</dbReference>
<dbReference type="InterPro" id="IPR005078">
    <property type="entry name" value="Peptidase_C54"/>
</dbReference>
<dbReference type="GO" id="GO:0005737">
    <property type="term" value="C:cytoplasm"/>
    <property type="evidence" value="ECO:0007669"/>
    <property type="project" value="UniProtKB-SubCell"/>
</dbReference>
<evidence type="ECO:0000256" key="1">
    <source>
        <dbReference type="ARBA" id="ARBA00004496"/>
    </source>
</evidence>
<evidence type="ECO:0000256" key="2">
    <source>
        <dbReference type="ARBA" id="ARBA00010958"/>
    </source>
</evidence>
<keyword evidence="4 11" id="KW-0963">Cytoplasm</keyword>
<evidence type="ECO:0000259" key="13">
    <source>
        <dbReference type="Pfam" id="PF03416"/>
    </source>
</evidence>
<keyword evidence="6 11" id="KW-0378">Hydrolase</keyword>
<feature type="region of interest" description="Disordered" evidence="12">
    <location>
        <begin position="199"/>
        <end position="222"/>
    </location>
</feature>
<accession>A0A9Q1H241</accession>
<dbReference type="GO" id="GO:0016485">
    <property type="term" value="P:protein processing"/>
    <property type="evidence" value="ECO:0007669"/>
    <property type="project" value="TreeGrafter"/>
</dbReference>
<evidence type="ECO:0000256" key="11">
    <source>
        <dbReference type="RuleBase" id="RU363115"/>
    </source>
</evidence>
<keyword evidence="8 11" id="KW-0653">Protein transport</keyword>
<evidence type="ECO:0000256" key="4">
    <source>
        <dbReference type="ARBA" id="ARBA00022490"/>
    </source>
</evidence>
<reference evidence="14" key="1">
    <citation type="submission" date="2021-10" db="EMBL/GenBank/DDBJ databases">
        <title>Tropical sea cucumber genome reveals ecological adaptation and Cuvierian tubules defense mechanism.</title>
        <authorList>
            <person name="Chen T."/>
        </authorList>
    </citation>
    <scope>NUCLEOTIDE SEQUENCE</scope>
    <source>
        <strain evidence="14">Nanhai2018</strain>
        <tissue evidence="14">Muscle</tissue>
    </source>
</reference>
<dbReference type="EMBL" id="JAIZAY010000013">
    <property type="protein sequence ID" value="KAJ8030674.1"/>
    <property type="molecule type" value="Genomic_DNA"/>
</dbReference>
<dbReference type="GO" id="GO:0019786">
    <property type="term" value="F:protein-phosphatidylethanolamide deconjugating activity"/>
    <property type="evidence" value="ECO:0007669"/>
    <property type="project" value="InterPro"/>
</dbReference>
<dbReference type="InterPro" id="IPR038765">
    <property type="entry name" value="Papain-like_cys_pep_sf"/>
</dbReference>
<dbReference type="PANTHER" id="PTHR22624">
    <property type="entry name" value="CYSTEINE PROTEASE ATG4"/>
    <property type="match status" value="1"/>
</dbReference>
<evidence type="ECO:0000256" key="9">
    <source>
        <dbReference type="ARBA" id="ARBA00023006"/>
    </source>
</evidence>
<evidence type="ECO:0000313" key="15">
    <source>
        <dbReference type="Proteomes" id="UP001152320"/>
    </source>
</evidence>
<evidence type="ECO:0000256" key="6">
    <source>
        <dbReference type="ARBA" id="ARBA00022801"/>
    </source>
</evidence>
<organism evidence="14 15">
    <name type="scientific">Holothuria leucospilota</name>
    <name type="common">Black long sea cucumber</name>
    <name type="synonym">Mertensiothuria leucospilota</name>
    <dbReference type="NCBI Taxonomy" id="206669"/>
    <lineage>
        <taxon>Eukaryota</taxon>
        <taxon>Metazoa</taxon>
        <taxon>Echinodermata</taxon>
        <taxon>Eleutherozoa</taxon>
        <taxon>Echinozoa</taxon>
        <taxon>Holothuroidea</taxon>
        <taxon>Aspidochirotacea</taxon>
        <taxon>Aspidochirotida</taxon>
        <taxon>Holothuriidae</taxon>
        <taxon>Holothuria</taxon>
    </lineage>
</organism>
<feature type="domain" description="Peptidase C54 catalytic" evidence="13">
    <location>
        <begin position="55"/>
        <end position="352"/>
    </location>
</feature>
<dbReference type="GO" id="GO:0034727">
    <property type="term" value="P:piecemeal microautophagy of the nucleus"/>
    <property type="evidence" value="ECO:0007669"/>
    <property type="project" value="TreeGrafter"/>
</dbReference>
<dbReference type="OrthoDB" id="2960936at2759"/>
<dbReference type="InterPro" id="IPR046792">
    <property type="entry name" value="Peptidase_C54_cat"/>
</dbReference>
<evidence type="ECO:0000256" key="10">
    <source>
        <dbReference type="ARBA" id="ARBA00029362"/>
    </source>
</evidence>
<gene>
    <name evidence="14" type="ORF">HOLleu_27145</name>
</gene>
<dbReference type="AlphaFoldDB" id="A0A9Q1H241"/>
<dbReference type="GO" id="GO:0004197">
    <property type="term" value="F:cysteine-type endopeptidase activity"/>
    <property type="evidence" value="ECO:0007669"/>
    <property type="project" value="TreeGrafter"/>
</dbReference>
<protein>
    <recommendedName>
        <fullName evidence="11">Cysteine protease</fullName>
        <ecNumber evidence="11">3.4.22.-</ecNumber>
    </recommendedName>
</protein>
<comment type="subcellular location">
    <subcellularLocation>
        <location evidence="1 11">Cytoplasm</location>
    </subcellularLocation>
</comment>
<evidence type="ECO:0000256" key="3">
    <source>
        <dbReference type="ARBA" id="ARBA00022448"/>
    </source>
</evidence>
<dbReference type="Pfam" id="PF03416">
    <property type="entry name" value="Peptidase_C54"/>
    <property type="match status" value="1"/>
</dbReference>
<dbReference type="Proteomes" id="UP001152320">
    <property type="component" value="Chromosome 13"/>
</dbReference>
<comment type="catalytic activity">
    <reaction evidence="10">
        <text>[protein]-C-terminal L-amino acid-glycyl-phosphatidylethanolamide + H2O = [protein]-C-terminal L-amino acid-glycine + a 1,2-diacyl-sn-glycero-3-phosphoethanolamine</text>
        <dbReference type="Rhea" id="RHEA:67548"/>
        <dbReference type="Rhea" id="RHEA-COMP:17323"/>
        <dbReference type="Rhea" id="RHEA-COMP:17324"/>
        <dbReference type="ChEBI" id="CHEBI:15377"/>
        <dbReference type="ChEBI" id="CHEBI:64612"/>
        <dbReference type="ChEBI" id="CHEBI:172940"/>
        <dbReference type="ChEBI" id="CHEBI:172941"/>
    </reaction>
    <physiologicalReaction direction="left-to-right" evidence="10">
        <dbReference type="Rhea" id="RHEA:67549"/>
    </physiologicalReaction>
</comment>
<keyword evidence="7" id="KW-0788">Thiol protease</keyword>
<sequence length="412" mass="47540">MKMRQSSEYYRWMSIIACVTYEPHGAVVDSFPPRGEEGPMWILGREYNCRCDHRRIKEYVQSRLWVTYRKGFSPIGGLGPTTDQGWGCMLRCGQMMLAQALICRHLGRDWKWNKEYPEEAYISVLKMFLDKKDSCYSIHQIAQMGVSEGKEVGHWYGPNTVAQVLRKLAAFDHWSNIAVHVALDNTVVKEDIRKLCRKVPSGNTSSSSQKQKSKTGTALHEPQQQNLGAHCSEYTWKPLVLFIPLRLGLNEINEVYVKRLTECFKIRQSLGVIGGKPNHAHYFIGVNTENTLFFLDPHTTQPVVDIDQWGHIADESYHCSQVSQMFISSLDPSIALGFYCHSEADFEDWCKNITKVIYEKDYSPMFEVTDNRPVHWPPFEEPGEDKSFEITEFDYPTEEDSRYESDEGFEVL</sequence>
<evidence type="ECO:0000313" key="14">
    <source>
        <dbReference type="EMBL" id="KAJ8030674.1"/>
    </source>
</evidence>
<dbReference type="GO" id="GO:0035973">
    <property type="term" value="P:aggrephagy"/>
    <property type="evidence" value="ECO:0007669"/>
    <property type="project" value="TreeGrafter"/>
</dbReference>
<dbReference type="PANTHER" id="PTHR22624:SF49">
    <property type="entry name" value="CYSTEINE PROTEASE"/>
    <property type="match status" value="1"/>
</dbReference>
<dbReference type="EC" id="3.4.22.-" evidence="11"/>
<dbReference type="SUPFAM" id="SSF54001">
    <property type="entry name" value="Cysteine proteinases"/>
    <property type="match status" value="1"/>
</dbReference>
<name>A0A9Q1H241_HOLLE</name>
<evidence type="ECO:0000256" key="5">
    <source>
        <dbReference type="ARBA" id="ARBA00022670"/>
    </source>
</evidence>
<evidence type="ECO:0000256" key="8">
    <source>
        <dbReference type="ARBA" id="ARBA00022927"/>
    </source>
</evidence>
<evidence type="ECO:0000256" key="7">
    <source>
        <dbReference type="ARBA" id="ARBA00022807"/>
    </source>
</evidence>
<keyword evidence="3" id="KW-0813">Transport</keyword>
<keyword evidence="15" id="KW-1185">Reference proteome</keyword>
<keyword evidence="9 11" id="KW-0072">Autophagy</keyword>
<comment type="function">
    <text evidence="11">Cysteine protease that plays a key role in autophagy by mediating both proteolytic activation and delipidation of ATG8 family proteins.</text>
</comment>
<comment type="caution">
    <text evidence="14">The sequence shown here is derived from an EMBL/GenBank/DDBJ whole genome shotgun (WGS) entry which is preliminary data.</text>
</comment>
<dbReference type="GO" id="GO:0015031">
    <property type="term" value="P:protein transport"/>
    <property type="evidence" value="ECO:0007669"/>
    <property type="project" value="UniProtKB-KW"/>
</dbReference>
<comment type="similarity">
    <text evidence="2 11">Belongs to the peptidase C54 family.</text>
</comment>
<dbReference type="GO" id="GO:0000423">
    <property type="term" value="P:mitophagy"/>
    <property type="evidence" value="ECO:0007669"/>
    <property type="project" value="TreeGrafter"/>
</dbReference>
<keyword evidence="5 11" id="KW-0645">Protease</keyword>
<proteinExistence type="inferred from homology"/>